<accession>A0AAP3Q1A4</accession>
<dbReference type="Gene3D" id="3.80.10.10">
    <property type="entry name" value="Ribonuclease Inhibitor"/>
    <property type="match status" value="1"/>
</dbReference>
<dbReference type="Proteomes" id="UP001212823">
    <property type="component" value="Unassembled WGS sequence"/>
</dbReference>
<dbReference type="EMBL" id="JAQLYE010000003">
    <property type="protein sequence ID" value="MDB8016897.1"/>
    <property type="molecule type" value="Genomic_DNA"/>
</dbReference>
<reference evidence="1" key="1">
    <citation type="submission" date="2023-01" db="EMBL/GenBank/DDBJ databases">
        <title>Human gut microbiome strain richness.</title>
        <authorList>
            <person name="Chen-Liaw A."/>
        </authorList>
    </citation>
    <scope>NUCLEOTIDE SEQUENCE</scope>
    <source>
        <strain evidence="1">1001283st1_D2_1001283B150209_150212</strain>
    </source>
</reference>
<organism evidence="1 2">
    <name type="scientific">Agathobacter rectalis</name>
    <dbReference type="NCBI Taxonomy" id="39491"/>
    <lineage>
        <taxon>Bacteria</taxon>
        <taxon>Bacillati</taxon>
        <taxon>Bacillota</taxon>
        <taxon>Clostridia</taxon>
        <taxon>Lachnospirales</taxon>
        <taxon>Lachnospiraceae</taxon>
        <taxon>Agathobacter</taxon>
    </lineage>
</organism>
<gene>
    <name evidence="1" type="ORF">PNE45_02440</name>
</gene>
<dbReference type="RefSeq" id="WP_306775026.1">
    <property type="nucleotide sequence ID" value="NZ_JADPAO010000001.1"/>
</dbReference>
<dbReference type="AlphaFoldDB" id="A0AAP3Q1A4"/>
<dbReference type="InterPro" id="IPR032675">
    <property type="entry name" value="LRR_dom_sf"/>
</dbReference>
<name>A0AAP3Q1A4_9FIRM</name>
<proteinExistence type="predicted"/>
<sequence>MRYIMIANSKSEYAYNLPWHHDSACYNFRIPTETLSYEQIKDISDPESIETLVIVEPLDNYDFIRDMVNLRYLYIYNDGKLQDISFIEDLTKLFQIYIYKSQIKSLQSLTTLMEKQRAILENTDELMYRILQSQKTVAINSCCELDCNVFYDTDIDLKAGYDEVIINGFYLPKNAKKRLALKKEA</sequence>
<comment type="caution">
    <text evidence="1">The sequence shown here is derived from an EMBL/GenBank/DDBJ whole genome shotgun (WGS) entry which is preliminary data.</text>
</comment>
<dbReference type="SUPFAM" id="SSF52058">
    <property type="entry name" value="L domain-like"/>
    <property type="match status" value="1"/>
</dbReference>
<protein>
    <submittedName>
        <fullName evidence="1">Uncharacterized protein</fullName>
    </submittedName>
</protein>
<evidence type="ECO:0000313" key="2">
    <source>
        <dbReference type="Proteomes" id="UP001212823"/>
    </source>
</evidence>
<evidence type="ECO:0000313" key="1">
    <source>
        <dbReference type="EMBL" id="MDB8016897.1"/>
    </source>
</evidence>